<dbReference type="InterPro" id="IPR050832">
    <property type="entry name" value="Bact_Acetyltransf"/>
</dbReference>
<dbReference type="PANTHER" id="PTHR43877:SF2">
    <property type="entry name" value="AMINOALKYLPHOSPHONATE N-ACETYLTRANSFERASE-RELATED"/>
    <property type="match status" value="1"/>
</dbReference>
<feature type="domain" description="N-acetyltransferase" evidence="3">
    <location>
        <begin position="46"/>
        <end position="193"/>
    </location>
</feature>
<name>A0A4R4KC67_PSEVA</name>
<comment type="caution">
    <text evidence="4">The sequence shown here is derived from an EMBL/GenBank/DDBJ whole genome shotgun (WGS) entry which is preliminary data.</text>
</comment>
<dbReference type="SUPFAM" id="SSF55729">
    <property type="entry name" value="Acyl-CoA N-acyltransferases (Nat)"/>
    <property type="match status" value="1"/>
</dbReference>
<evidence type="ECO:0000259" key="3">
    <source>
        <dbReference type="PROSITE" id="PS51186"/>
    </source>
</evidence>
<evidence type="ECO:0000313" key="4">
    <source>
        <dbReference type="EMBL" id="TDB64342.1"/>
    </source>
</evidence>
<dbReference type="GO" id="GO:0016747">
    <property type="term" value="F:acyltransferase activity, transferring groups other than amino-acyl groups"/>
    <property type="evidence" value="ECO:0007669"/>
    <property type="project" value="InterPro"/>
</dbReference>
<evidence type="ECO:0000256" key="2">
    <source>
        <dbReference type="ARBA" id="ARBA00023315"/>
    </source>
</evidence>
<dbReference type="EMBL" id="RRZK01000011">
    <property type="protein sequence ID" value="TDB64342.1"/>
    <property type="molecule type" value="Genomic_DNA"/>
</dbReference>
<dbReference type="InterPro" id="IPR016181">
    <property type="entry name" value="Acyl_CoA_acyltransferase"/>
</dbReference>
<evidence type="ECO:0000313" key="5">
    <source>
        <dbReference type="Proteomes" id="UP000295254"/>
    </source>
</evidence>
<keyword evidence="5" id="KW-1185">Reference proteome</keyword>
<gene>
    <name evidence="4" type="ORF">EIY72_11945</name>
</gene>
<protein>
    <submittedName>
        <fullName evidence="4">GNAT family N-acetyltransferase</fullName>
    </submittedName>
</protein>
<dbReference type="Gene3D" id="3.40.630.30">
    <property type="match status" value="1"/>
</dbReference>
<reference evidence="5" key="1">
    <citation type="journal article" date="2019" name="bioRxiv">
        <title>Bacterially produced spermidine induces plant systemic susceptibility to pathogens.</title>
        <authorList>
            <person name="Melnyk R.A."/>
            <person name="Beskrovnaya P.A."/>
            <person name="Liu Z."/>
            <person name="Song Y."/>
            <person name="Haney C.H."/>
        </authorList>
    </citation>
    <scope>NUCLEOTIDE SEQUENCE [LARGE SCALE GENOMIC DNA]</scope>
    <source>
        <strain evidence="5">Dha-51</strain>
    </source>
</reference>
<sequence length="195" mass="21817">MVANIFFLPPANVKQSSASLTHLGNLRSTSHAGRANYRLSGSAVLPTIRRAHLEDAQCIAALVTEAYTPYIARIGRKPAPMLDDYRQVVADTDSFVLTDDSEIVGVLVMSREESELLLVNIAVSPRHTGRGLGKMLMTFCEQHAQSLGCQAVRLYTHERMVENIEIYKKLGYQETHRATEEGFARVFMRKPLQVR</sequence>
<keyword evidence="1 4" id="KW-0808">Transferase</keyword>
<dbReference type="CDD" id="cd04301">
    <property type="entry name" value="NAT_SF"/>
    <property type="match status" value="1"/>
</dbReference>
<dbReference type="PANTHER" id="PTHR43877">
    <property type="entry name" value="AMINOALKYLPHOSPHONATE N-ACETYLTRANSFERASE-RELATED-RELATED"/>
    <property type="match status" value="1"/>
</dbReference>
<accession>A0A4R4KC67</accession>
<dbReference type="Pfam" id="PF00583">
    <property type="entry name" value="Acetyltransf_1"/>
    <property type="match status" value="1"/>
</dbReference>
<keyword evidence="2" id="KW-0012">Acyltransferase</keyword>
<dbReference type="InterPro" id="IPR000182">
    <property type="entry name" value="GNAT_dom"/>
</dbReference>
<dbReference type="Proteomes" id="UP000295254">
    <property type="component" value="Unassembled WGS sequence"/>
</dbReference>
<proteinExistence type="predicted"/>
<dbReference type="OrthoDB" id="281808at2"/>
<dbReference type="PROSITE" id="PS51186">
    <property type="entry name" value="GNAT"/>
    <property type="match status" value="1"/>
</dbReference>
<organism evidence="4 5">
    <name type="scientific">Pseudomonas vancouverensis</name>
    <dbReference type="NCBI Taxonomy" id="95300"/>
    <lineage>
        <taxon>Bacteria</taxon>
        <taxon>Pseudomonadati</taxon>
        <taxon>Pseudomonadota</taxon>
        <taxon>Gammaproteobacteria</taxon>
        <taxon>Pseudomonadales</taxon>
        <taxon>Pseudomonadaceae</taxon>
        <taxon>Pseudomonas</taxon>
    </lineage>
</organism>
<dbReference type="AlphaFoldDB" id="A0A4R4KC67"/>
<evidence type="ECO:0000256" key="1">
    <source>
        <dbReference type="ARBA" id="ARBA00022679"/>
    </source>
</evidence>